<dbReference type="EMBL" id="GL376625">
    <property type="status" value="NOT_ANNOTATED_CDS"/>
    <property type="molecule type" value="Genomic_DNA"/>
</dbReference>
<feature type="compositionally biased region" description="Basic residues" evidence="1">
    <location>
        <begin position="152"/>
        <end position="162"/>
    </location>
</feature>
<sequence>MEIDRYVTRKWAENANTVKEWGELTPYVSRKVDKTLASAEYGEIYASSTSSYIVTIRPGIGSIPVKYAVQFCNKTVRFSCGYFEDINAPCVHTLLALNYINKLPGMTGYFHDSWKTSVFVDAYSELSENAILPLVLKESLTSDACMSPYISKKRGRPKKKRISSQQATEILES</sequence>
<reference evidence="3" key="1">
    <citation type="journal article" date="2010" name="Genome Biol.">
        <title>Genome sequence of the necrotrophic plant pathogen Pythium ultimum reveals original pathogenicity mechanisms and effector repertoire.</title>
        <authorList>
            <person name="Levesque C.A."/>
            <person name="Brouwer H."/>
            <person name="Cano L."/>
            <person name="Hamilton J.P."/>
            <person name="Holt C."/>
            <person name="Huitema E."/>
            <person name="Raffaele S."/>
            <person name="Robideau G.P."/>
            <person name="Thines M."/>
            <person name="Win J."/>
            <person name="Zerillo M.M."/>
            <person name="Beakes G.W."/>
            <person name="Boore J.L."/>
            <person name="Busam D."/>
            <person name="Dumas B."/>
            <person name="Ferriera S."/>
            <person name="Fuerstenberg S.I."/>
            <person name="Gachon C.M."/>
            <person name="Gaulin E."/>
            <person name="Govers F."/>
            <person name="Grenville-Briggs L."/>
            <person name="Horner N."/>
            <person name="Hostetler J."/>
            <person name="Jiang R.H."/>
            <person name="Johnson J."/>
            <person name="Krajaejun T."/>
            <person name="Lin H."/>
            <person name="Meijer H.J."/>
            <person name="Moore B."/>
            <person name="Morris P."/>
            <person name="Phuntmart V."/>
            <person name="Puiu D."/>
            <person name="Shetty J."/>
            <person name="Stajich J.E."/>
            <person name="Tripathy S."/>
            <person name="Wawra S."/>
            <person name="van West P."/>
            <person name="Whitty B.R."/>
            <person name="Coutinho P.M."/>
            <person name="Henrissat B."/>
            <person name="Martin F."/>
            <person name="Thomas P.D."/>
            <person name="Tyler B.M."/>
            <person name="De Vries R.P."/>
            <person name="Kamoun S."/>
            <person name="Yandell M."/>
            <person name="Tisserat N."/>
            <person name="Buell C.R."/>
        </authorList>
    </citation>
    <scope>NUCLEOTIDE SEQUENCE</scope>
    <source>
        <strain evidence="3">DAOM:BR144</strain>
    </source>
</reference>
<protein>
    <recommendedName>
        <fullName evidence="4">SWIM-type domain-containing protein</fullName>
    </recommendedName>
</protein>
<accession>K3WMJ6</accession>
<organism evidence="2 3">
    <name type="scientific">Globisporangium ultimum (strain ATCC 200006 / CBS 805.95 / DAOM BR144)</name>
    <name type="common">Pythium ultimum</name>
    <dbReference type="NCBI Taxonomy" id="431595"/>
    <lineage>
        <taxon>Eukaryota</taxon>
        <taxon>Sar</taxon>
        <taxon>Stramenopiles</taxon>
        <taxon>Oomycota</taxon>
        <taxon>Peronosporomycetes</taxon>
        <taxon>Pythiales</taxon>
        <taxon>Pythiaceae</taxon>
        <taxon>Globisporangium</taxon>
    </lineage>
</organism>
<evidence type="ECO:0000256" key="1">
    <source>
        <dbReference type="SAM" id="MobiDB-lite"/>
    </source>
</evidence>
<dbReference type="Proteomes" id="UP000019132">
    <property type="component" value="Unassembled WGS sequence"/>
</dbReference>
<keyword evidence="3" id="KW-1185">Reference proteome</keyword>
<name>K3WMJ6_GLOUD</name>
<feature type="region of interest" description="Disordered" evidence="1">
    <location>
        <begin position="152"/>
        <end position="173"/>
    </location>
</feature>
<evidence type="ECO:0008006" key="4">
    <source>
        <dbReference type="Google" id="ProtNLM"/>
    </source>
</evidence>
<dbReference type="VEuPathDB" id="FungiDB:PYU1_G006176"/>
<reference evidence="3" key="2">
    <citation type="submission" date="2010-04" db="EMBL/GenBank/DDBJ databases">
        <authorList>
            <person name="Buell R."/>
            <person name="Hamilton J."/>
            <person name="Hostetler J."/>
        </authorList>
    </citation>
    <scope>NUCLEOTIDE SEQUENCE [LARGE SCALE GENOMIC DNA]</scope>
    <source>
        <strain evidence="3">DAOM:BR144</strain>
    </source>
</reference>
<dbReference type="AlphaFoldDB" id="K3WMJ6"/>
<evidence type="ECO:0000313" key="3">
    <source>
        <dbReference type="Proteomes" id="UP000019132"/>
    </source>
</evidence>
<dbReference type="HOGENOM" id="CLU_1550639_0_0_1"/>
<feature type="compositionally biased region" description="Polar residues" evidence="1">
    <location>
        <begin position="163"/>
        <end position="173"/>
    </location>
</feature>
<evidence type="ECO:0000313" key="2">
    <source>
        <dbReference type="EnsemblProtists" id="PYU1_T006188"/>
    </source>
</evidence>
<dbReference type="EnsemblProtists" id="PYU1_T006188">
    <property type="protein sequence ID" value="PYU1_T006188"/>
    <property type="gene ID" value="PYU1_G006176"/>
</dbReference>
<proteinExistence type="predicted"/>
<dbReference type="InParanoid" id="K3WMJ6"/>
<reference evidence="2" key="3">
    <citation type="submission" date="2015-02" db="UniProtKB">
        <authorList>
            <consortium name="EnsemblProtists"/>
        </authorList>
    </citation>
    <scope>IDENTIFICATION</scope>
    <source>
        <strain evidence="2">DAOM BR144</strain>
    </source>
</reference>